<proteinExistence type="predicted"/>
<dbReference type="SUPFAM" id="SSF58100">
    <property type="entry name" value="Bacterial hemolysins"/>
    <property type="match status" value="1"/>
</dbReference>
<evidence type="ECO:0000256" key="1">
    <source>
        <dbReference type="SAM" id="MobiDB-lite"/>
    </source>
</evidence>
<keyword evidence="3" id="KW-1185">Reference proteome</keyword>
<gene>
    <name evidence="2" type="ORF">GQ607_016709</name>
</gene>
<name>A0A8H3VXB9_9PEZI</name>
<organism evidence="2 3">
    <name type="scientific">Colletotrichum asianum</name>
    <dbReference type="NCBI Taxonomy" id="702518"/>
    <lineage>
        <taxon>Eukaryota</taxon>
        <taxon>Fungi</taxon>
        <taxon>Dikarya</taxon>
        <taxon>Ascomycota</taxon>
        <taxon>Pezizomycotina</taxon>
        <taxon>Sordariomycetes</taxon>
        <taxon>Hypocreomycetidae</taxon>
        <taxon>Glomerellales</taxon>
        <taxon>Glomerellaceae</taxon>
        <taxon>Colletotrichum</taxon>
        <taxon>Colletotrichum gloeosporioides species complex</taxon>
    </lineage>
</organism>
<feature type="compositionally biased region" description="Polar residues" evidence="1">
    <location>
        <begin position="300"/>
        <end position="314"/>
    </location>
</feature>
<evidence type="ECO:0000313" key="3">
    <source>
        <dbReference type="Proteomes" id="UP000434172"/>
    </source>
</evidence>
<dbReference type="Proteomes" id="UP000434172">
    <property type="component" value="Unassembled WGS sequence"/>
</dbReference>
<dbReference type="Gene3D" id="1.20.5.190">
    <property type="match status" value="2"/>
</dbReference>
<feature type="compositionally biased region" description="Basic and acidic residues" evidence="1">
    <location>
        <begin position="322"/>
        <end position="340"/>
    </location>
</feature>
<dbReference type="AlphaFoldDB" id="A0A8H3VXB9"/>
<protein>
    <submittedName>
        <fullName evidence="2">Wac domain-containing protein</fullName>
    </submittedName>
</protein>
<sequence>MASTFASQGGQWLSRDEFVALRNRQDDQLNTELAGFRESVQLLREEVFDNMQEIKTNVHDLRTDVDVLKTDVNEIKTDVDVLKTDVNEIKTDVDVLKTDVNEIKTDVTQLKTDVCELRAEVGQTQAYMRNSALRNPNAPIRPPPIYRPGQGVLFPNPKLFPRNADQFYQLRDSTTARNRQMLAYLVEFYDLRNADYGEGPAGNDDHNENDMEDPDEIFLRLETLLGLNEEKFIKFRQRAAEMASRQPERPAKRAQTAPVNDEPLARRPRPTWEDFMERQPPPAARSRSSEDMGRFEWRTRSTPPSQRLTINQLNRRLPKQVTPDREQEHSKDGTDSDDATRPFTSPREP</sequence>
<dbReference type="OrthoDB" id="5416902at2759"/>
<reference evidence="2 3" key="1">
    <citation type="submission" date="2019-12" db="EMBL/GenBank/DDBJ databases">
        <title>A genome sequence resource for the geographically widespread anthracnose pathogen Colletotrichum asianum.</title>
        <authorList>
            <person name="Meng Y."/>
        </authorList>
    </citation>
    <scope>NUCLEOTIDE SEQUENCE [LARGE SCALE GENOMIC DNA]</scope>
    <source>
        <strain evidence="2 3">ICMP 18580</strain>
    </source>
</reference>
<dbReference type="EMBL" id="WOWK01000174">
    <property type="protein sequence ID" value="KAF0316065.1"/>
    <property type="molecule type" value="Genomic_DNA"/>
</dbReference>
<accession>A0A8H3VXB9</accession>
<comment type="caution">
    <text evidence="2">The sequence shown here is derived from an EMBL/GenBank/DDBJ whole genome shotgun (WGS) entry which is preliminary data.</text>
</comment>
<evidence type="ECO:0000313" key="2">
    <source>
        <dbReference type="EMBL" id="KAF0316065.1"/>
    </source>
</evidence>
<feature type="region of interest" description="Disordered" evidence="1">
    <location>
        <begin position="241"/>
        <end position="349"/>
    </location>
</feature>
<feature type="compositionally biased region" description="Basic and acidic residues" evidence="1">
    <location>
        <begin position="287"/>
        <end position="299"/>
    </location>
</feature>